<keyword evidence="5" id="KW-1185">Reference proteome</keyword>
<dbReference type="GO" id="GO:0031267">
    <property type="term" value="F:small GTPase binding"/>
    <property type="evidence" value="ECO:0007669"/>
    <property type="project" value="TreeGrafter"/>
</dbReference>
<dbReference type="GO" id="GO:1903232">
    <property type="term" value="P:melanosome assembly"/>
    <property type="evidence" value="ECO:0007669"/>
    <property type="project" value="TreeGrafter"/>
</dbReference>
<gene>
    <name evidence="4" type="ORF">HF521_006541</name>
</gene>
<dbReference type="GO" id="GO:0031085">
    <property type="term" value="C:BLOC-3 complex"/>
    <property type="evidence" value="ECO:0007669"/>
    <property type="project" value="TreeGrafter"/>
</dbReference>
<feature type="domain" description="CCZ1/INTU/HPS4 third Longin" evidence="3">
    <location>
        <begin position="492"/>
        <end position="590"/>
    </location>
</feature>
<feature type="compositionally biased region" description="Low complexity" evidence="1">
    <location>
        <begin position="303"/>
        <end position="322"/>
    </location>
</feature>
<dbReference type="OrthoDB" id="16754at2759"/>
<accession>A0A8T0AR97</accession>
<feature type="region of interest" description="Disordered" evidence="1">
    <location>
        <begin position="364"/>
        <end position="400"/>
    </location>
</feature>
<dbReference type="PANTHER" id="PTHR14407:SF9">
    <property type="entry name" value="BLOC-3 COMPLEX MEMBER HPS4"/>
    <property type="match status" value="1"/>
</dbReference>
<comment type="caution">
    <text evidence="4">The sequence shown here is derived from an EMBL/GenBank/DDBJ whole genome shotgun (WGS) entry which is preliminary data.</text>
</comment>
<evidence type="ECO:0000313" key="5">
    <source>
        <dbReference type="Proteomes" id="UP000606274"/>
    </source>
</evidence>
<evidence type="ECO:0000259" key="3">
    <source>
        <dbReference type="Pfam" id="PF19033"/>
    </source>
</evidence>
<protein>
    <recommendedName>
        <fullName evidence="6">Hermansky-Pudlak syndrome 4 protein</fullName>
    </recommendedName>
</protein>
<evidence type="ECO:0000313" key="4">
    <source>
        <dbReference type="EMBL" id="KAF7694818.1"/>
    </source>
</evidence>
<dbReference type="GO" id="GO:0016192">
    <property type="term" value="P:vesicle-mediated transport"/>
    <property type="evidence" value="ECO:0007669"/>
    <property type="project" value="InterPro"/>
</dbReference>
<dbReference type="InterPro" id="IPR026091">
    <property type="entry name" value="HPS4"/>
</dbReference>
<dbReference type="InterPro" id="IPR043987">
    <property type="entry name" value="CCZ1/INTU/HSP4_longin_1"/>
</dbReference>
<dbReference type="InterPro" id="IPR043989">
    <property type="entry name" value="CCZ1/INTU/HSP4_longin_3"/>
</dbReference>
<sequence length="601" mass="66793">MSTTFLNHSAVMAETQHIESSCCSCFFLYDRSKVQEEGDLTRAGICYYYPEHTPLDQQELVCGQLAGVSRCVSEISASPVRLLRLRRSKYAIRMRDDFLWALSCISDLPDVSLCAFLDQLIDLFCFYNGSVRRTYQLHTQEEMAVRWARYLSHLQGGATELHHIFTCLTPTDCTHIDPLLLLKAALILQACQRCPLVLAGCILHRGRMVSTQMSPELTMKVMVHEAETYRLQEQKKQSSRRSSFVSTAHSSTTTTPVFLTPSELHMLRRPLVGNSVSCRSESPERPVKPRLLSRTLSDTPITDPSSSQMLASSPDSSLSDDASFSLCPSLASTPFRASIASQPGEEDATESHDRSMAGEMLLFEGLAPPGGKGENSKQGDDLSAGSEDENLQALRDTRERKGEGAGLEDYIIAKRSIREECVKVCEQSDVVLEPMLLYEHRVRGLVLLLLVEHDFDAHPNAKQEVQHSSLASLNGLEAHLRTIPPATETPTAPYTFAHYDRIQNTLTTNMYGRATGAQERLFVKATALLHSHFSNEDMLQEAIIRSASCALYATRTAAQETFFVQQGAPTRNSGIPHSQDSAFSLPSKARHRLLKHGVKLL</sequence>
<dbReference type="Pfam" id="PF19031">
    <property type="entry name" value="Intu_longin_1"/>
    <property type="match status" value="1"/>
</dbReference>
<evidence type="ECO:0000256" key="1">
    <source>
        <dbReference type="SAM" id="MobiDB-lite"/>
    </source>
</evidence>
<feature type="domain" description="CCZ1/INTU/HSP4 first Longin" evidence="2">
    <location>
        <begin position="25"/>
        <end position="129"/>
    </location>
</feature>
<proteinExistence type="predicted"/>
<name>A0A8T0AR97_SILME</name>
<dbReference type="PANTHER" id="PTHR14407">
    <property type="entry name" value="HERMANSKY-PUDLAK SYNDROME 4 PROTEIN LIGHT-EAR PROTEIN-RELATED"/>
    <property type="match status" value="1"/>
</dbReference>
<dbReference type="Proteomes" id="UP000606274">
    <property type="component" value="Unassembled WGS sequence"/>
</dbReference>
<reference evidence="4" key="1">
    <citation type="submission" date="2020-08" db="EMBL/GenBank/DDBJ databases">
        <title>Chromosome-level assembly of Southern catfish (Silurus meridionalis) provides insights into visual adaptation to the nocturnal and benthic lifestyles.</title>
        <authorList>
            <person name="Zhang Y."/>
            <person name="Wang D."/>
            <person name="Peng Z."/>
        </authorList>
    </citation>
    <scope>NUCLEOTIDE SEQUENCE</scope>
    <source>
        <strain evidence="4">SWU-2019-XX</strain>
        <tissue evidence="4">Muscle</tissue>
    </source>
</reference>
<evidence type="ECO:0008006" key="6">
    <source>
        <dbReference type="Google" id="ProtNLM"/>
    </source>
</evidence>
<dbReference type="Pfam" id="PF19033">
    <property type="entry name" value="Intu_longin_3"/>
    <property type="match status" value="1"/>
</dbReference>
<dbReference type="GO" id="GO:0005085">
    <property type="term" value="F:guanyl-nucleotide exchange factor activity"/>
    <property type="evidence" value="ECO:0007669"/>
    <property type="project" value="TreeGrafter"/>
</dbReference>
<dbReference type="GO" id="GO:0005765">
    <property type="term" value="C:lysosomal membrane"/>
    <property type="evidence" value="ECO:0007669"/>
    <property type="project" value="TreeGrafter"/>
</dbReference>
<dbReference type="GO" id="GO:0031410">
    <property type="term" value="C:cytoplasmic vesicle"/>
    <property type="evidence" value="ECO:0007669"/>
    <property type="project" value="TreeGrafter"/>
</dbReference>
<dbReference type="AlphaFoldDB" id="A0A8T0AR97"/>
<dbReference type="GO" id="GO:0006605">
    <property type="term" value="P:protein targeting"/>
    <property type="evidence" value="ECO:0007669"/>
    <property type="project" value="TreeGrafter"/>
</dbReference>
<feature type="region of interest" description="Disordered" evidence="1">
    <location>
        <begin position="275"/>
        <end position="322"/>
    </location>
</feature>
<evidence type="ECO:0000259" key="2">
    <source>
        <dbReference type="Pfam" id="PF19031"/>
    </source>
</evidence>
<organism evidence="4 5">
    <name type="scientific">Silurus meridionalis</name>
    <name type="common">Southern catfish</name>
    <name type="synonym">Silurus soldatovi meridionalis</name>
    <dbReference type="NCBI Taxonomy" id="175797"/>
    <lineage>
        <taxon>Eukaryota</taxon>
        <taxon>Metazoa</taxon>
        <taxon>Chordata</taxon>
        <taxon>Craniata</taxon>
        <taxon>Vertebrata</taxon>
        <taxon>Euteleostomi</taxon>
        <taxon>Actinopterygii</taxon>
        <taxon>Neopterygii</taxon>
        <taxon>Teleostei</taxon>
        <taxon>Ostariophysi</taxon>
        <taxon>Siluriformes</taxon>
        <taxon>Siluridae</taxon>
        <taxon>Silurus</taxon>
    </lineage>
</organism>
<dbReference type="EMBL" id="JABFDY010000017">
    <property type="protein sequence ID" value="KAF7694818.1"/>
    <property type="molecule type" value="Genomic_DNA"/>
</dbReference>